<dbReference type="InterPro" id="IPR026893">
    <property type="entry name" value="Tyr/Ser_Pase_IphP-type"/>
</dbReference>
<organism evidence="1 2">
    <name type="scientific">Acanthaster planci</name>
    <name type="common">Crown-of-thorns starfish</name>
    <dbReference type="NCBI Taxonomy" id="133434"/>
    <lineage>
        <taxon>Eukaryota</taxon>
        <taxon>Metazoa</taxon>
        <taxon>Echinodermata</taxon>
        <taxon>Eleutherozoa</taxon>
        <taxon>Asterozoa</taxon>
        <taxon>Asteroidea</taxon>
        <taxon>Valvatacea</taxon>
        <taxon>Valvatida</taxon>
        <taxon>Acanthasteridae</taxon>
        <taxon>Acanthaster</taxon>
    </lineage>
</organism>
<protein>
    <submittedName>
        <fullName evidence="2">Uncharacterized protein LOC110976542</fullName>
    </submittedName>
</protein>
<reference evidence="2" key="1">
    <citation type="submission" date="2025-08" db="UniProtKB">
        <authorList>
            <consortium name="RefSeq"/>
        </authorList>
    </citation>
    <scope>IDENTIFICATION</scope>
</reference>
<dbReference type="SUPFAM" id="SSF52799">
    <property type="entry name" value="(Phosphotyrosine protein) phosphatases II"/>
    <property type="match status" value="1"/>
</dbReference>
<dbReference type="PANTHER" id="PTHR31126:SF1">
    <property type="entry name" value="TYROSINE SPECIFIC PROTEIN PHOSPHATASES DOMAIN-CONTAINING PROTEIN"/>
    <property type="match status" value="1"/>
</dbReference>
<dbReference type="Proteomes" id="UP000694845">
    <property type="component" value="Unplaced"/>
</dbReference>
<sequence length="321" mass="35960">MVSSFGPSETLDVDSLKENVIFLESIPNLRRVDSHGRLFRSSRQDGASQADIQALANRGIRSYLDCRSTYEYRNIDNGRAKAIDGFVHVLVPDIPDPKAAKGYPSTSSIPVKDLSGKLVTDASPGTCPRRYLINMFSKEMALEIFHMAPWYKQIFTILWVIIGIFVVGEPILHFTQCLAGEIQRFGLVGRYKGFLEYASKEICFILKTLSDPENLPAMICCAHGKDRTGVVIALVLSVLGKSDEYIAGEYSLSEKGLEPILIEQKENLMQYLPDESFLLARKETMLEVLDATRKMYGSVENYLESIGFGREDQNKLRLALA</sequence>
<proteinExistence type="predicted"/>
<accession>A0A8B7XXI2</accession>
<name>A0A8B7XXI2_ACAPL</name>
<dbReference type="Gene3D" id="3.90.190.10">
    <property type="entry name" value="Protein tyrosine phosphatase superfamily"/>
    <property type="match status" value="1"/>
</dbReference>
<dbReference type="RefSeq" id="XP_022085593.1">
    <property type="nucleotide sequence ID" value="XM_022229901.1"/>
</dbReference>
<dbReference type="AlphaFoldDB" id="A0A8B7XXI2"/>
<dbReference type="InterPro" id="IPR029021">
    <property type="entry name" value="Prot-tyrosine_phosphatase-like"/>
</dbReference>
<keyword evidence="1" id="KW-1185">Reference proteome</keyword>
<dbReference type="OrthoDB" id="9988524at2759"/>
<evidence type="ECO:0000313" key="2">
    <source>
        <dbReference type="RefSeq" id="XP_022085593.1"/>
    </source>
</evidence>
<dbReference type="GeneID" id="110976542"/>
<dbReference type="PANTHER" id="PTHR31126">
    <property type="entry name" value="TYROSINE-PROTEIN PHOSPHATASE"/>
    <property type="match status" value="1"/>
</dbReference>
<dbReference type="KEGG" id="aplc:110976542"/>
<evidence type="ECO:0000313" key="1">
    <source>
        <dbReference type="Proteomes" id="UP000694845"/>
    </source>
</evidence>
<dbReference type="Pfam" id="PF13350">
    <property type="entry name" value="Y_phosphatase3"/>
    <property type="match status" value="2"/>
</dbReference>
<dbReference type="OMA" id="AFYCKAG"/>
<dbReference type="GO" id="GO:0004721">
    <property type="term" value="F:phosphoprotein phosphatase activity"/>
    <property type="evidence" value="ECO:0007669"/>
    <property type="project" value="InterPro"/>
</dbReference>
<gene>
    <name evidence="2" type="primary">LOC110976542</name>
</gene>